<dbReference type="AlphaFoldDB" id="A0A6G1CC58"/>
<feature type="region of interest" description="Disordered" evidence="1">
    <location>
        <begin position="1"/>
        <end position="20"/>
    </location>
</feature>
<comment type="caution">
    <text evidence="2">The sequence shown here is derived from an EMBL/GenBank/DDBJ whole genome shotgun (WGS) entry which is preliminary data.</text>
</comment>
<gene>
    <name evidence="2" type="ORF">E2562_039511</name>
</gene>
<reference evidence="2 3" key="1">
    <citation type="submission" date="2019-11" db="EMBL/GenBank/DDBJ databases">
        <title>Whole genome sequence of Oryza granulata.</title>
        <authorList>
            <person name="Li W."/>
        </authorList>
    </citation>
    <scope>NUCLEOTIDE SEQUENCE [LARGE SCALE GENOMIC DNA]</scope>
    <source>
        <strain evidence="3">cv. Menghai</strain>
        <tissue evidence="2">Leaf</tissue>
    </source>
</reference>
<evidence type="ECO:0000313" key="3">
    <source>
        <dbReference type="Proteomes" id="UP000479710"/>
    </source>
</evidence>
<name>A0A6G1CC58_9ORYZ</name>
<dbReference type="EMBL" id="SPHZ02000010">
    <property type="protein sequence ID" value="KAF0897587.1"/>
    <property type="molecule type" value="Genomic_DNA"/>
</dbReference>
<sequence length="119" mass="12421">MGNCSPSPRRCGHPTSPSRSPLIVHSALASKATGGAVAVATSTVSPYAFSRSPSVSAAEADGDDVVRVYGSDRCPVAWRVHVSLLYKAANLRDATGNEHLGSEALSNCKYMHHGVNGTR</sequence>
<evidence type="ECO:0000256" key="1">
    <source>
        <dbReference type="SAM" id="MobiDB-lite"/>
    </source>
</evidence>
<dbReference type="OrthoDB" id="717932at2759"/>
<evidence type="ECO:0000313" key="2">
    <source>
        <dbReference type="EMBL" id="KAF0897587.1"/>
    </source>
</evidence>
<protein>
    <submittedName>
        <fullName evidence="2">Uncharacterized protein</fullName>
    </submittedName>
</protein>
<organism evidence="2 3">
    <name type="scientific">Oryza meyeriana var. granulata</name>
    <dbReference type="NCBI Taxonomy" id="110450"/>
    <lineage>
        <taxon>Eukaryota</taxon>
        <taxon>Viridiplantae</taxon>
        <taxon>Streptophyta</taxon>
        <taxon>Embryophyta</taxon>
        <taxon>Tracheophyta</taxon>
        <taxon>Spermatophyta</taxon>
        <taxon>Magnoliopsida</taxon>
        <taxon>Liliopsida</taxon>
        <taxon>Poales</taxon>
        <taxon>Poaceae</taxon>
        <taxon>BOP clade</taxon>
        <taxon>Oryzoideae</taxon>
        <taxon>Oryzeae</taxon>
        <taxon>Oryzinae</taxon>
        <taxon>Oryza</taxon>
        <taxon>Oryza meyeriana</taxon>
    </lineage>
</organism>
<dbReference type="Proteomes" id="UP000479710">
    <property type="component" value="Unassembled WGS sequence"/>
</dbReference>
<proteinExistence type="predicted"/>
<accession>A0A6G1CC58</accession>
<keyword evidence="3" id="KW-1185">Reference proteome</keyword>